<comment type="similarity">
    <text evidence="2 6">Belongs to the GINS2/PSF2 family.</text>
</comment>
<gene>
    <name evidence="9" type="ORF">Tcan_08935</name>
</gene>
<dbReference type="Pfam" id="PF25005">
    <property type="entry name" value="PSF2_N"/>
    <property type="match status" value="1"/>
</dbReference>
<dbReference type="OrthoDB" id="1938138at2759"/>
<dbReference type="GO" id="GO:0006260">
    <property type="term" value="P:DNA replication"/>
    <property type="evidence" value="ECO:0007669"/>
    <property type="project" value="UniProtKB-KW"/>
</dbReference>
<evidence type="ECO:0000256" key="6">
    <source>
        <dbReference type="PIRNR" id="PIRNR028998"/>
    </source>
</evidence>
<dbReference type="Gene3D" id="3.40.5.50">
    <property type="match status" value="1"/>
</dbReference>
<dbReference type="PANTHER" id="PTHR12772">
    <property type="entry name" value="DNA REPLICATION COMPLEX GINS PROTEIN PSF2"/>
    <property type="match status" value="1"/>
</dbReference>
<dbReference type="PIRSF" id="PIRSF028998">
    <property type="entry name" value="GINS_Psf2_subgr"/>
    <property type="match status" value="1"/>
</dbReference>
<keyword evidence="4 6" id="KW-0539">Nucleus</keyword>
<evidence type="ECO:0000313" key="9">
    <source>
        <dbReference type="EMBL" id="KHN87476.1"/>
    </source>
</evidence>
<dbReference type="PANTHER" id="PTHR12772:SF0">
    <property type="entry name" value="DNA REPLICATION COMPLEX GINS PROTEIN PSF2"/>
    <property type="match status" value="1"/>
</dbReference>
<dbReference type="STRING" id="6265.A0A0B2VVA1"/>
<dbReference type="SUPFAM" id="SSF158573">
    <property type="entry name" value="GINS helical bundle-like"/>
    <property type="match status" value="1"/>
</dbReference>
<keyword evidence="10" id="KW-1185">Reference proteome</keyword>
<dbReference type="GO" id="GO:0000811">
    <property type="term" value="C:GINS complex"/>
    <property type="evidence" value="ECO:0007669"/>
    <property type="project" value="TreeGrafter"/>
</dbReference>
<dbReference type="GO" id="GO:0000727">
    <property type="term" value="P:double-strand break repair via break-induced replication"/>
    <property type="evidence" value="ECO:0007669"/>
    <property type="project" value="TreeGrafter"/>
</dbReference>
<dbReference type="OMA" id="DSLNCMY"/>
<dbReference type="InterPro" id="IPR021151">
    <property type="entry name" value="GINS_A"/>
</dbReference>
<evidence type="ECO:0000256" key="1">
    <source>
        <dbReference type="ARBA" id="ARBA00004123"/>
    </source>
</evidence>
<dbReference type="Gene3D" id="1.20.58.1020">
    <property type="match status" value="1"/>
</dbReference>
<dbReference type="InterPro" id="IPR036224">
    <property type="entry name" value="GINS_bundle-like_dom_sf"/>
</dbReference>
<evidence type="ECO:0000256" key="5">
    <source>
        <dbReference type="ARBA" id="ARBA00063134"/>
    </source>
</evidence>
<proteinExistence type="inferred from homology"/>
<keyword evidence="3 6" id="KW-0235">DNA replication</keyword>
<dbReference type="FunFam" id="1.20.58.1020:FF:000001">
    <property type="entry name" value="DNA replication complex GINS protein PSF2"/>
    <property type="match status" value="1"/>
</dbReference>
<feature type="domain" description="GINS subunit" evidence="7">
    <location>
        <begin position="65"/>
        <end position="167"/>
    </location>
</feature>
<name>A0A0B2VVA1_TOXCA</name>
<dbReference type="CDD" id="cd11712">
    <property type="entry name" value="GINS_A_psf2"/>
    <property type="match status" value="1"/>
</dbReference>
<dbReference type="FunFam" id="3.40.5.50:FF:000001">
    <property type="entry name" value="DNA replication complex GINS protein PSF2"/>
    <property type="match status" value="1"/>
</dbReference>
<dbReference type="SUPFAM" id="SSF160059">
    <property type="entry name" value="PriA/YqbF domain"/>
    <property type="match status" value="1"/>
</dbReference>
<dbReference type="AlphaFoldDB" id="A0A0B2VVA1"/>
<feature type="domain" description="DNA replication complex GINS protein PSF2 N-terminal" evidence="8">
    <location>
        <begin position="2"/>
        <end position="61"/>
    </location>
</feature>
<reference evidence="9 10" key="1">
    <citation type="submission" date="2014-11" db="EMBL/GenBank/DDBJ databases">
        <title>Genetic blueprint of the zoonotic pathogen Toxocara canis.</title>
        <authorList>
            <person name="Zhu X.-Q."/>
            <person name="Korhonen P.K."/>
            <person name="Cai H."/>
            <person name="Young N.D."/>
            <person name="Nejsum P."/>
            <person name="von Samson-Himmelstjerna G."/>
            <person name="Boag P.R."/>
            <person name="Tan P."/>
            <person name="Li Q."/>
            <person name="Min J."/>
            <person name="Yang Y."/>
            <person name="Wang X."/>
            <person name="Fang X."/>
            <person name="Hall R.S."/>
            <person name="Hofmann A."/>
            <person name="Sternberg P.W."/>
            <person name="Jex A.R."/>
            <person name="Gasser R.B."/>
        </authorList>
    </citation>
    <scope>NUCLEOTIDE SEQUENCE [LARGE SCALE GENOMIC DNA]</scope>
    <source>
        <strain evidence="9">PN_DK_2014</strain>
    </source>
</reference>
<dbReference type="EMBL" id="JPKZ01000424">
    <property type="protein sequence ID" value="KHN87476.1"/>
    <property type="molecule type" value="Genomic_DNA"/>
</dbReference>
<evidence type="ECO:0000256" key="3">
    <source>
        <dbReference type="ARBA" id="ARBA00022705"/>
    </source>
</evidence>
<evidence type="ECO:0000256" key="2">
    <source>
        <dbReference type="ARBA" id="ARBA00010565"/>
    </source>
</evidence>
<dbReference type="GO" id="GO:0071162">
    <property type="term" value="C:CMG complex"/>
    <property type="evidence" value="ECO:0007669"/>
    <property type="project" value="UniProtKB-ARBA"/>
</dbReference>
<evidence type="ECO:0000259" key="7">
    <source>
        <dbReference type="Pfam" id="PF05916"/>
    </source>
</evidence>
<dbReference type="InterPro" id="IPR007257">
    <property type="entry name" value="GINS_Psf2"/>
</dbReference>
<comment type="subunit">
    <text evidence="5">Component of the GINS complex which is a heterotetramer of gins1, gins2, gins3 and gins4.</text>
</comment>
<evidence type="ECO:0000256" key="4">
    <source>
        <dbReference type="ARBA" id="ARBA00023242"/>
    </source>
</evidence>
<accession>A0A0B2VVA1</accession>
<evidence type="ECO:0000259" key="8">
    <source>
        <dbReference type="Pfam" id="PF25005"/>
    </source>
</evidence>
<organism evidence="9 10">
    <name type="scientific">Toxocara canis</name>
    <name type="common">Canine roundworm</name>
    <dbReference type="NCBI Taxonomy" id="6265"/>
    <lineage>
        <taxon>Eukaryota</taxon>
        <taxon>Metazoa</taxon>
        <taxon>Ecdysozoa</taxon>
        <taxon>Nematoda</taxon>
        <taxon>Chromadorea</taxon>
        <taxon>Rhabditida</taxon>
        <taxon>Spirurina</taxon>
        <taxon>Ascaridomorpha</taxon>
        <taxon>Ascaridoidea</taxon>
        <taxon>Toxocaridae</taxon>
        <taxon>Toxocara</taxon>
    </lineage>
</organism>
<dbReference type="CDD" id="cd21694">
    <property type="entry name" value="GINS_B_Psf2"/>
    <property type="match status" value="1"/>
</dbReference>
<comment type="subcellular location">
    <subcellularLocation>
        <location evidence="1 6">Nucleus</location>
    </subcellularLocation>
</comment>
<dbReference type="InterPro" id="IPR056784">
    <property type="entry name" value="PSF2_N"/>
</dbReference>
<comment type="caution">
    <text evidence="9">The sequence shown here is derived from an EMBL/GenBank/DDBJ whole genome shotgun (WGS) entry which is preliminary data.</text>
</comment>
<protein>
    <recommendedName>
        <fullName evidence="6">DNA replication complex GINS protein PSF2</fullName>
    </recommendedName>
</protein>
<evidence type="ECO:0000313" key="10">
    <source>
        <dbReference type="Proteomes" id="UP000031036"/>
    </source>
</evidence>
<dbReference type="Pfam" id="PF05916">
    <property type="entry name" value="Sld5"/>
    <property type="match status" value="1"/>
</dbReference>
<sequence length="180" mass="20655">MNPEQCEFLAENEWVMIKPNFNEDQLHLVCGDIGPFEAGMPISVPIWMAVNLKKRHKCEIIPPEWLTVDELKRMITVETESIGFAPIPKYFLEIAHIVIRNAKDDVVDGDQLKIYVQDLWDKRVAKMQTSTLKFLSQYESCHARMDNITQMEISYAKAPILAATNIIGQLHSTLRKLTPT</sequence>
<dbReference type="Proteomes" id="UP000031036">
    <property type="component" value="Unassembled WGS sequence"/>
</dbReference>